<evidence type="ECO:0000259" key="1">
    <source>
        <dbReference type="Pfam" id="PF13843"/>
    </source>
</evidence>
<gene>
    <name evidence="2" type="ORF">PHPALM_36553</name>
</gene>
<keyword evidence="3" id="KW-1185">Reference proteome</keyword>
<reference evidence="2 3" key="1">
    <citation type="journal article" date="2017" name="Genome Biol. Evol.">
        <title>Phytophthora megakarya and P. palmivora, closely related causal agents of cacao black pod rot, underwent increases in genome sizes and gene numbers by different mechanisms.</title>
        <authorList>
            <person name="Ali S.S."/>
            <person name="Shao J."/>
            <person name="Lary D.J."/>
            <person name="Kronmiller B."/>
            <person name="Shen D."/>
            <person name="Strem M.D."/>
            <person name="Amoako-Attah I."/>
            <person name="Akrofi A.Y."/>
            <person name="Begoude B.A."/>
            <person name="Ten Hoopen G.M."/>
            <person name="Coulibaly K."/>
            <person name="Kebe B.I."/>
            <person name="Melnick R.L."/>
            <person name="Guiltinan M.J."/>
            <person name="Tyler B.M."/>
            <person name="Meinhardt L.W."/>
            <person name="Bailey B.A."/>
        </authorList>
    </citation>
    <scope>NUCLEOTIDE SEQUENCE [LARGE SCALE GENOMIC DNA]</scope>
    <source>
        <strain evidence="3">sbr112.9</strain>
    </source>
</reference>
<protein>
    <recommendedName>
        <fullName evidence="1">PiggyBac transposable element-derived protein domain-containing protein</fullName>
    </recommendedName>
</protein>
<sequence length="130" mass="14686">MTCCAESVYCSRIEVYLGASDEAKNRKAAKEKAKGVAQKADIRNITKALDGQPGKRLIVADQFCSSCALAIALPERGIYYVRTHRNDRLGWPTGFAFTQEKRPMLMLRGTYRIAQWTEHLELVAVFWVES</sequence>
<dbReference type="PANTHER" id="PTHR46599:SF3">
    <property type="entry name" value="PIGGYBAC TRANSPOSABLE ELEMENT-DERIVED PROTEIN 4"/>
    <property type="match status" value="1"/>
</dbReference>
<dbReference type="Proteomes" id="UP000237271">
    <property type="component" value="Unassembled WGS sequence"/>
</dbReference>
<evidence type="ECO:0000313" key="3">
    <source>
        <dbReference type="Proteomes" id="UP000237271"/>
    </source>
</evidence>
<dbReference type="InterPro" id="IPR029526">
    <property type="entry name" value="PGBD"/>
</dbReference>
<dbReference type="OrthoDB" id="127911at2759"/>
<dbReference type="EMBL" id="NCKW01020160">
    <property type="protein sequence ID" value="POM58755.1"/>
    <property type="molecule type" value="Genomic_DNA"/>
</dbReference>
<dbReference type="PANTHER" id="PTHR46599">
    <property type="entry name" value="PIGGYBAC TRANSPOSABLE ELEMENT-DERIVED PROTEIN 4"/>
    <property type="match status" value="1"/>
</dbReference>
<dbReference type="AlphaFoldDB" id="A0A2P4WZQ1"/>
<evidence type="ECO:0000313" key="2">
    <source>
        <dbReference type="EMBL" id="POM58755.1"/>
    </source>
</evidence>
<dbReference type="Pfam" id="PF13843">
    <property type="entry name" value="DDE_Tnp_1_7"/>
    <property type="match status" value="1"/>
</dbReference>
<feature type="domain" description="PiggyBac transposable element-derived protein" evidence="1">
    <location>
        <begin position="2"/>
        <end position="101"/>
    </location>
</feature>
<organism evidence="2 3">
    <name type="scientific">Phytophthora palmivora</name>
    <dbReference type="NCBI Taxonomy" id="4796"/>
    <lineage>
        <taxon>Eukaryota</taxon>
        <taxon>Sar</taxon>
        <taxon>Stramenopiles</taxon>
        <taxon>Oomycota</taxon>
        <taxon>Peronosporomycetes</taxon>
        <taxon>Peronosporales</taxon>
        <taxon>Peronosporaceae</taxon>
        <taxon>Phytophthora</taxon>
    </lineage>
</organism>
<comment type="caution">
    <text evidence="2">The sequence shown here is derived from an EMBL/GenBank/DDBJ whole genome shotgun (WGS) entry which is preliminary data.</text>
</comment>
<accession>A0A2P4WZQ1</accession>
<name>A0A2P4WZQ1_9STRA</name>
<proteinExistence type="predicted"/>